<protein>
    <submittedName>
        <fullName evidence="1">(California timema) hypothetical protein</fullName>
    </submittedName>
</protein>
<evidence type="ECO:0000313" key="1">
    <source>
        <dbReference type="EMBL" id="CAD7576525.1"/>
    </source>
</evidence>
<accession>A0A7R9PBB0</accession>
<gene>
    <name evidence="1" type="ORF">TCMB3V08_LOCUS9093</name>
</gene>
<dbReference type="AlphaFoldDB" id="A0A7R9PBB0"/>
<reference evidence="1" key="1">
    <citation type="submission" date="2020-11" db="EMBL/GenBank/DDBJ databases">
        <authorList>
            <person name="Tran Van P."/>
        </authorList>
    </citation>
    <scope>NUCLEOTIDE SEQUENCE</scope>
</reference>
<proteinExistence type="predicted"/>
<organism evidence="1">
    <name type="scientific">Timema californicum</name>
    <name type="common">California timema</name>
    <name type="synonym">Walking stick</name>
    <dbReference type="NCBI Taxonomy" id="61474"/>
    <lineage>
        <taxon>Eukaryota</taxon>
        <taxon>Metazoa</taxon>
        <taxon>Ecdysozoa</taxon>
        <taxon>Arthropoda</taxon>
        <taxon>Hexapoda</taxon>
        <taxon>Insecta</taxon>
        <taxon>Pterygota</taxon>
        <taxon>Neoptera</taxon>
        <taxon>Polyneoptera</taxon>
        <taxon>Phasmatodea</taxon>
        <taxon>Timematodea</taxon>
        <taxon>Timematoidea</taxon>
        <taxon>Timematidae</taxon>
        <taxon>Timema</taxon>
    </lineage>
</organism>
<dbReference type="EMBL" id="OE184369">
    <property type="protein sequence ID" value="CAD7576525.1"/>
    <property type="molecule type" value="Genomic_DNA"/>
</dbReference>
<sequence>MSQPTKQSYTPVIAHGSPQWIELELPSSVLVDSFTMQFQGGFTGKDCEVVLKTQTDPLGKSEPFYPEDVNSEVALRVSHSSLMSSDRMKPGWGDWAVTINFL</sequence>
<name>A0A7R9PBB0_TIMCA</name>